<evidence type="ECO:0000313" key="1">
    <source>
        <dbReference type="EMBL" id="MDP9973266.1"/>
    </source>
</evidence>
<comment type="caution">
    <text evidence="1">The sequence shown here is derived from an EMBL/GenBank/DDBJ whole genome shotgun (WGS) entry which is preliminary data.</text>
</comment>
<dbReference type="EMBL" id="JAUSRV010000011">
    <property type="protein sequence ID" value="MDP9973266.1"/>
    <property type="molecule type" value="Genomic_DNA"/>
</dbReference>
<sequence length="317" mass="35662">MKNILYFDEKKLFSLTSQVFAGVTEFLIKEKLKETTDTETQKGSLASGKVVADAITSAEKDTERRIMHDYAFSLFEAEIINRNLVQEISPKIAFSPPDLMRPFVRISAPARIFDVKKATDIMSEFNSLTASLGYVQSKDAVEKAAEPLSQAIAQTKDKQKAASLAKQKELFVKSMLNEISPPQDQKFLDHMVKIARFGFEDSLEIHQMVDAKRFTSCLKRDCLREDESLMVRKYSRTTKMDFVVLGVITNYPEDAGEAGQAEVAADESEKSLKEAFVDVIQSLGNLERTFSDVDKREYMIDPIAIYVTLGAPSIRHS</sequence>
<evidence type="ECO:0000313" key="2">
    <source>
        <dbReference type="Proteomes" id="UP001224845"/>
    </source>
</evidence>
<gene>
    <name evidence="1" type="ORF">J2W39_004513</name>
</gene>
<dbReference type="Pfam" id="PF19952">
    <property type="entry name" value="DUF6414"/>
    <property type="match status" value="1"/>
</dbReference>
<proteinExistence type="predicted"/>
<dbReference type="Proteomes" id="UP001224845">
    <property type="component" value="Unassembled WGS sequence"/>
</dbReference>
<name>A0AAW8EN05_VARPD</name>
<reference evidence="1" key="1">
    <citation type="submission" date="2023-07" db="EMBL/GenBank/DDBJ databases">
        <title>Sorghum-associated microbial communities from plants grown in Nebraska, USA.</title>
        <authorList>
            <person name="Schachtman D."/>
        </authorList>
    </citation>
    <scope>NUCLEOTIDE SEQUENCE</scope>
    <source>
        <strain evidence="1">DS3315</strain>
    </source>
</reference>
<dbReference type="InterPro" id="IPR045633">
    <property type="entry name" value="DUF6414"/>
</dbReference>
<organism evidence="1 2">
    <name type="scientific">Variovorax paradoxus</name>
    <dbReference type="NCBI Taxonomy" id="34073"/>
    <lineage>
        <taxon>Bacteria</taxon>
        <taxon>Pseudomonadati</taxon>
        <taxon>Pseudomonadota</taxon>
        <taxon>Betaproteobacteria</taxon>
        <taxon>Burkholderiales</taxon>
        <taxon>Comamonadaceae</taxon>
        <taxon>Variovorax</taxon>
    </lineage>
</organism>
<dbReference type="RefSeq" id="WP_307595691.1">
    <property type="nucleotide sequence ID" value="NZ_JAUSRV010000011.1"/>
</dbReference>
<accession>A0AAW8EN05</accession>
<dbReference type="AlphaFoldDB" id="A0AAW8EN05"/>
<protein>
    <submittedName>
        <fullName evidence="1">Uncharacterized protein</fullName>
    </submittedName>
</protein>